<evidence type="ECO:0008006" key="3">
    <source>
        <dbReference type="Google" id="ProtNLM"/>
    </source>
</evidence>
<comment type="caution">
    <text evidence="1">The sequence shown here is derived from an EMBL/GenBank/DDBJ whole genome shotgun (WGS) entry which is preliminary data.</text>
</comment>
<proteinExistence type="predicted"/>
<protein>
    <recommendedName>
        <fullName evidence="3">RRM domain-containing protein</fullName>
    </recommendedName>
</protein>
<organism evidence="1 2">
    <name type="scientific">Malus baccata</name>
    <name type="common">Siberian crab apple</name>
    <name type="synonym">Pyrus baccata</name>
    <dbReference type="NCBI Taxonomy" id="106549"/>
    <lineage>
        <taxon>Eukaryota</taxon>
        <taxon>Viridiplantae</taxon>
        <taxon>Streptophyta</taxon>
        <taxon>Embryophyta</taxon>
        <taxon>Tracheophyta</taxon>
        <taxon>Spermatophyta</taxon>
        <taxon>Magnoliopsida</taxon>
        <taxon>eudicotyledons</taxon>
        <taxon>Gunneridae</taxon>
        <taxon>Pentapetalae</taxon>
        <taxon>rosids</taxon>
        <taxon>fabids</taxon>
        <taxon>Rosales</taxon>
        <taxon>Rosaceae</taxon>
        <taxon>Amygdaloideae</taxon>
        <taxon>Maleae</taxon>
        <taxon>Malus</taxon>
    </lineage>
</organism>
<dbReference type="GO" id="GO:0003676">
    <property type="term" value="F:nucleic acid binding"/>
    <property type="evidence" value="ECO:0007669"/>
    <property type="project" value="InterPro"/>
</dbReference>
<name>A0A540NCF4_MALBA</name>
<gene>
    <name evidence="1" type="ORF">C1H46_005706</name>
</gene>
<evidence type="ECO:0000313" key="1">
    <source>
        <dbReference type="EMBL" id="TQE08722.1"/>
    </source>
</evidence>
<dbReference type="AlphaFoldDB" id="A0A540NCF4"/>
<accession>A0A540NCF4</accession>
<dbReference type="SUPFAM" id="SSF54928">
    <property type="entry name" value="RNA-binding domain, RBD"/>
    <property type="match status" value="1"/>
</dbReference>
<keyword evidence="2" id="KW-1185">Reference proteome</keyword>
<dbReference type="InterPro" id="IPR035979">
    <property type="entry name" value="RBD_domain_sf"/>
</dbReference>
<evidence type="ECO:0000313" key="2">
    <source>
        <dbReference type="Proteomes" id="UP000315295"/>
    </source>
</evidence>
<dbReference type="Proteomes" id="UP000315295">
    <property type="component" value="Unassembled WGS sequence"/>
</dbReference>
<sequence>MQSVDVDKIEGKHYGYLEFRNLEYASLATQKANVSTTTLDGQRIKCHIVKLPHVSVNWDAFKEYTLNKKV</sequence>
<reference evidence="1 2" key="1">
    <citation type="journal article" date="2019" name="G3 (Bethesda)">
        <title>Sequencing of a Wild Apple (Malus baccata) Genome Unravels the Differences Between Cultivated and Wild Apple Species Regarding Disease Resistance and Cold Tolerance.</title>
        <authorList>
            <person name="Chen X."/>
        </authorList>
    </citation>
    <scope>NUCLEOTIDE SEQUENCE [LARGE SCALE GENOMIC DNA]</scope>
    <source>
        <strain evidence="2">cv. Shandingzi</strain>
        <tissue evidence="1">Leaves</tissue>
    </source>
</reference>
<dbReference type="EMBL" id="VIEB01000067">
    <property type="protein sequence ID" value="TQE08722.1"/>
    <property type="molecule type" value="Genomic_DNA"/>
</dbReference>